<keyword evidence="2" id="KW-1185">Reference proteome</keyword>
<accession>A0A385EC29</accession>
<dbReference type="Proteomes" id="UP000259421">
    <property type="component" value="Segment"/>
</dbReference>
<evidence type="ECO:0000313" key="1">
    <source>
        <dbReference type="EMBL" id="AXQ69441.1"/>
    </source>
</evidence>
<name>A0A385EC29_9CAUD</name>
<dbReference type="EMBL" id="MH588546">
    <property type="protein sequence ID" value="AXQ69441.1"/>
    <property type="molecule type" value="Genomic_DNA"/>
</dbReference>
<reference evidence="1 2" key="2">
    <citation type="submission" date="2018-09" db="EMBL/GenBank/DDBJ databases">
        <title>Giant CbK-like Caulobacter bacteriophages have genetically divergent genomes.</title>
        <authorList>
            <person name="Wilson K."/>
            <person name="Ely B."/>
        </authorList>
    </citation>
    <scope>NUCLEOTIDE SEQUENCE [LARGE SCALE GENOMIC DNA]</scope>
</reference>
<reference evidence="2" key="1">
    <citation type="submission" date="2018-07" db="EMBL/GenBank/DDBJ databases">
        <title>Giant CbK-like Caulobacter bacteriophages have genetically divergent genomes.</title>
        <authorList>
            <person name="Wilson K.M."/>
            <person name="Ely B."/>
        </authorList>
    </citation>
    <scope>NUCLEOTIDE SEQUENCE [LARGE SCALE GENOMIC DNA]</scope>
</reference>
<organism evidence="1 2">
    <name type="scientific">Caulobacter phage CcrBL9</name>
    <dbReference type="NCBI Taxonomy" id="2283270"/>
    <lineage>
        <taxon>Viruses</taxon>
        <taxon>Duplodnaviria</taxon>
        <taxon>Heunggongvirae</taxon>
        <taxon>Uroviricota</taxon>
        <taxon>Caudoviricetes</taxon>
        <taxon>Jeanschmidtviridae</taxon>
        <taxon>Bertelyvirus</taxon>
        <taxon>Bertelyvirus BL9</taxon>
    </lineage>
</organism>
<sequence length="145" mass="16014">MIYVLIADDRWYSDGGTNPILASPDKALLDQYAEHLNRFKVFPPPAPGVAGEFVRKPALSHKSIAERKRLLQEEVAKIAPDMPSWAISDWSSVSFEVEEVPLAKPGLLDNIYGDLLKISGGDMDVVERRLAAFRDYVDALGGKTS</sequence>
<evidence type="ECO:0000313" key="2">
    <source>
        <dbReference type="Proteomes" id="UP000259421"/>
    </source>
</evidence>
<protein>
    <submittedName>
        <fullName evidence="1">Uncharacterized protein</fullName>
    </submittedName>
</protein>
<gene>
    <name evidence="1" type="ORF">CcrBL9_gp417</name>
</gene>
<proteinExistence type="predicted"/>